<organism evidence="1 2">
    <name type="scientific">Bradyrhizobium jicamae</name>
    <dbReference type="NCBI Taxonomy" id="280332"/>
    <lineage>
        <taxon>Bacteria</taxon>
        <taxon>Pseudomonadati</taxon>
        <taxon>Pseudomonadota</taxon>
        <taxon>Alphaproteobacteria</taxon>
        <taxon>Hyphomicrobiales</taxon>
        <taxon>Nitrobacteraceae</taxon>
        <taxon>Bradyrhizobium</taxon>
    </lineage>
</organism>
<comment type="caution">
    <text evidence="1">The sequence shown here is derived from an EMBL/GenBank/DDBJ whole genome shotgun (WGS) entry which is preliminary data.</text>
</comment>
<proteinExistence type="predicted"/>
<protein>
    <submittedName>
        <fullName evidence="1">Uncharacterized protein</fullName>
    </submittedName>
</protein>
<evidence type="ECO:0000313" key="2">
    <source>
        <dbReference type="Proteomes" id="UP000050863"/>
    </source>
</evidence>
<dbReference type="Proteomes" id="UP000050863">
    <property type="component" value="Unassembled WGS sequence"/>
</dbReference>
<sequence>MMGAANGSGCEAVAFGFTWIERVGRQPKVLMVTLTMPIAINANRAMPAIPTSGAATAGANRAKTLITTAQTANQFASQFSQLQKLRDLAVPRSSGSTTGIAWVVAASVAIPL</sequence>
<name>A0A0R3LET6_9BRAD</name>
<dbReference type="AlphaFoldDB" id="A0A0R3LET6"/>
<accession>A0A0R3LET6</accession>
<evidence type="ECO:0000313" key="1">
    <source>
        <dbReference type="EMBL" id="KRR06362.1"/>
    </source>
</evidence>
<dbReference type="EMBL" id="LLXZ01000115">
    <property type="protein sequence ID" value="KRR06362.1"/>
    <property type="molecule type" value="Genomic_DNA"/>
</dbReference>
<gene>
    <name evidence="1" type="ORF">CQ12_33450</name>
</gene>
<reference evidence="1 2" key="1">
    <citation type="submission" date="2014-03" db="EMBL/GenBank/DDBJ databases">
        <title>Bradyrhizobium valentinum sp. nov., isolated from effective nodules of Lupinus mariae-josephae, a lupine endemic of basic-lime soils in Eastern Spain.</title>
        <authorList>
            <person name="Duran D."/>
            <person name="Rey L."/>
            <person name="Navarro A."/>
            <person name="Busquets A."/>
            <person name="Imperial J."/>
            <person name="Ruiz-Argueso T."/>
        </authorList>
    </citation>
    <scope>NUCLEOTIDE SEQUENCE [LARGE SCALE GENOMIC DNA]</scope>
    <source>
        <strain evidence="1 2">PAC68</strain>
    </source>
</reference>
<keyword evidence="2" id="KW-1185">Reference proteome</keyword>